<dbReference type="Proteomes" id="UP000799118">
    <property type="component" value="Unassembled WGS sequence"/>
</dbReference>
<feature type="transmembrane region" description="Helical" evidence="2">
    <location>
        <begin position="126"/>
        <end position="148"/>
    </location>
</feature>
<evidence type="ECO:0000313" key="4">
    <source>
        <dbReference type="Proteomes" id="UP000799118"/>
    </source>
</evidence>
<proteinExistence type="predicted"/>
<feature type="transmembrane region" description="Helical" evidence="2">
    <location>
        <begin position="168"/>
        <end position="189"/>
    </location>
</feature>
<gene>
    <name evidence="3" type="ORF">BT96DRAFT_980111</name>
</gene>
<evidence type="ECO:0000313" key="3">
    <source>
        <dbReference type="EMBL" id="KAE9390830.1"/>
    </source>
</evidence>
<accession>A0A6A4GZM6</accession>
<keyword evidence="4" id="KW-1185">Reference proteome</keyword>
<feature type="compositionally biased region" description="Basic and acidic residues" evidence="1">
    <location>
        <begin position="255"/>
        <end position="276"/>
    </location>
</feature>
<reference evidence="3" key="1">
    <citation type="journal article" date="2019" name="Environ. Microbiol.">
        <title>Fungal ecological strategies reflected in gene transcription - a case study of two litter decomposers.</title>
        <authorList>
            <person name="Barbi F."/>
            <person name="Kohler A."/>
            <person name="Barry K."/>
            <person name="Baskaran P."/>
            <person name="Daum C."/>
            <person name="Fauchery L."/>
            <person name="Ihrmark K."/>
            <person name="Kuo A."/>
            <person name="LaButti K."/>
            <person name="Lipzen A."/>
            <person name="Morin E."/>
            <person name="Grigoriev I.V."/>
            <person name="Henrissat B."/>
            <person name="Lindahl B."/>
            <person name="Martin F."/>
        </authorList>
    </citation>
    <scope>NUCLEOTIDE SEQUENCE</scope>
    <source>
        <strain evidence="3">JB14</strain>
    </source>
</reference>
<keyword evidence="2" id="KW-1133">Transmembrane helix</keyword>
<dbReference type="OrthoDB" id="3016285at2759"/>
<evidence type="ECO:0000256" key="1">
    <source>
        <dbReference type="SAM" id="MobiDB-lite"/>
    </source>
</evidence>
<dbReference type="AlphaFoldDB" id="A0A6A4GZM6"/>
<keyword evidence="2" id="KW-0472">Membrane</keyword>
<protein>
    <submittedName>
        <fullName evidence="3">Uncharacterized protein</fullName>
    </submittedName>
</protein>
<sequence length="276" mass="30718">MCCLLSGTFVLVTVAFIGNLTENFVLVKYSLRVSLPGGIFAQAEAADSQPLFQIWEQIINWSGNIEQFIADLIIAWRAWALWPNNKTVQWTLISLVLADIGVTIADSVVDTRKELSGANQSVTLDWVISVLSLLVNVVGTSLIAYRAWMYHRSINVVSIRRKKTRMEAILLILVESGGIFGILQVLTVIFEKLDVHAEAFSPLDLGTRFIINLYSYFAGLNPLVIFILVQTQNTYDQSVHFDKTASSIQAGSHPQRVDDGHSVENQDCTAVRDSEE</sequence>
<feature type="region of interest" description="Disordered" evidence="1">
    <location>
        <begin position="250"/>
        <end position="276"/>
    </location>
</feature>
<dbReference type="EMBL" id="ML769645">
    <property type="protein sequence ID" value="KAE9390830.1"/>
    <property type="molecule type" value="Genomic_DNA"/>
</dbReference>
<feature type="transmembrane region" description="Helical" evidence="2">
    <location>
        <begin position="209"/>
        <end position="229"/>
    </location>
</feature>
<keyword evidence="2" id="KW-0812">Transmembrane</keyword>
<name>A0A6A4GZM6_9AGAR</name>
<organism evidence="3 4">
    <name type="scientific">Gymnopus androsaceus JB14</name>
    <dbReference type="NCBI Taxonomy" id="1447944"/>
    <lineage>
        <taxon>Eukaryota</taxon>
        <taxon>Fungi</taxon>
        <taxon>Dikarya</taxon>
        <taxon>Basidiomycota</taxon>
        <taxon>Agaricomycotina</taxon>
        <taxon>Agaricomycetes</taxon>
        <taxon>Agaricomycetidae</taxon>
        <taxon>Agaricales</taxon>
        <taxon>Marasmiineae</taxon>
        <taxon>Omphalotaceae</taxon>
        <taxon>Gymnopus</taxon>
    </lineage>
</organism>
<evidence type="ECO:0000256" key="2">
    <source>
        <dbReference type="SAM" id="Phobius"/>
    </source>
</evidence>